<comment type="caution">
    <text evidence="2">The sequence shown here is derived from an EMBL/GenBank/DDBJ whole genome shotgun (WGS) entry which is preliminary data.</text>
</comment>
<dbReference type="EMBL" id="JACEEZ010001624">
    <property type="protein sequence ID" value="KAG0728959.1"/>
    <property type="molecule type" value="Genomic_DNA"/>
</dbReference>
<evidence type="ECO:0000256" key="1">
    <source>
        <dbReference type="SAM" id="MobiDB-lite"/>
    </source>
</evidence>
<organism evidence="2 3">
    <name type="scientific">Chionoecetes opilio</name>
    <name type="common">Atlantic snow crab</name>
    <name type="synonym">Cancer opilio</name>
    <dbReference type="NCBI Taxonomy" id="41210"/>
    <lineage>
        <taxon>Eukaryota</taxon>
        <taxon>Metazoa</taxon>
        <taxon>Ecdysozoa</taxon>
        <taxon>Arthropoda</taxon>
        <taxon>Crustacea</taxon>
        <taxon>Multicrustacea</taxon>
        <taxon>Malacostraca</taxon>
        <taxon>Eumalacostraca</taxon>
        <taxon>Eucarida</taxon>
        <taxon>Decapoda</taxon>
        <taxon>Pleocyemata</taxon>
        <taxon>Brachyura</taxon>
        <taxon>Eubrachyura</taxon>
        <taxon>Majoidea</taxon>
        <taxon>Majidae</taxon>
        <taxon>Chionoecetes</taxon>
    </lineage>
</organism>
<protein>
    <submittedName>
        <fullName evidence="2">Uncharacterized protein</fullName>
    </submittedName>
</protein>
<evidence type="ECO:0000313" key="3">
    <source>
        <dbReference type="Proteomes" id="UP000770661"/>
    </source>
</evidence>
<keyword evidence="3" id="KW-1185">Reference proteome</keyword>
<feature type="region of interest" description="Disordered" evidence="1">
    <location>
        <begin position="92"/>
        <end position="118"/>
    </location>
</feature>
<reference evidence="2" key="1">
    <citation type="submission" date="2020-07" db="EMBL/GenBank/DDBJ databases">
        <title>The High-quality genome of the commercially important snow crab, Chionoecetes opilio.</title>
        <authorList>
            <person name="Jeong J.-H."/>
            <person name="Ryu S."/>
        </authorList>
    </citation>
    <scope>NUCLEOTIDE SEQUENCE</scope>
    <source>
        <strain evidence="2">MADBK_172401_WGS</strain>
        <tissue evidence="2">Digestive gland</tissue>
    </source>
</reference>
<gene>
    <name evidence="2" type="ORF">GWK47_031362</name>
</gene>
<name>A0A8J5D174_CHIOP</name>
<feature type="compositionally biased region" description="Pro residues" evidence="1">
    <location>
        <begin position="32"/>
        <end position="45"/>
    </location>
</feature>
<proteinExistence type="predicted"/>
<dbReference type="AlphaFoldDB" id="A0A8J5D174"/>
<feature type="region of interest" description="Disordered" evidence="1">
    <location>
        <begin position="1"/>
        <end position="45"/>
    </location>
</feature>
<dbReference type="Proteomes" id="UP000770661">
    <property type="component" value="Unassembled WGS sequence"/>
</dbReference>
<sequence length="163" mass="17294">MRNDSVALVSSVSIPRVPPQREGGGGGAGRCHPPPAPQGRNPPVPSRMTALITGVFRRRSMSDPPSRLHKSQLVIYLPALCVESPARPASKGVYTRGTGSRGNAGLAAPASPAGHGVQARRPLHPGAVLVPHVKHSIQPADGSRRWRVLWWPCRRTLKVDGGP</sequence>
<evidence type="ECO:0000313" key="2">
    <source>
        <dbReference type="EMBL" id="KAG0728959.1"/>
    </source>
</evidence>
<accession>A0A8J5D174</accession>